<dbReference type="InterPro" id="IPR036097">
    <property type="entry name" value="HisK_dim/P_sf"/>
</dbReference>
<evidence type="ECO:0000256" key="11">
    <source>
        <dbReference type="ARBA" id="ARBA00022989"/>
    </source>
</evidence>
<reference evidence="17 18" key="1">
    <citation type="journal article" date="2019" name="Int. J. Syst. Evol. Microbiol.">
        <title>Clostridium fermenticellae sp. nov., isolated from the mud in a fermentation cellar for the production of the Chinese liquor, baijiu.</title>
        <authorList>
            <person name="Xu P.X."/>
            <person name="Chai L.J."/>
            <person name="Qiu T."/>
            <person name="Zhang X.J."/>
            <person name="Lu Z.M."/>
            <person name="Xiao C."/>
            <person name="Wang S.T."/>
            <person name="Shen C.H."/>
            <person name="Shi J.S."/>
            <person name="Xu Z.H."/>
        </authorList>
    </citation>
    <scope>NUCLEOTIDE SEQUENCE [LARGE SCALE GENOMIC DNA]</scope>
    <source>
        <strain evidence="17 18">JN500901</strain>
    </source>
</reference>
<sequence>MKKNTIKWKIFKYNITAIVMLTMLTTIVFNIAVRTYIKNDIKDELNKIAVNTENEALRHGPDFLTDSKKAPPVDLRKRDDNFLKFHFMLDESLKKSLSVLNADYVLLDKDKKIIKTIPEGKNYNRISNELINQLLYEVNRSKDLDKGKFSGFYFSGIQYVSVVRPVSDKNSFGLGWIVIYSSLQKINQIQLEINLILFVILLISAFITAIFSSITAKKVSESFSYLNKRLREISERNFGNKIDVEVYDELRDFVNNINNMSEKLETYDRAQKTFLQNASHEFRTPLTSIQSYAEGIKYDVIDPINAADIIIDESKRLTRLVEDLLYLSRLDSIEENYNMNELDFNAFIESCVKRINIIAIKYSVKISVKKLKNNIYVLADEEKLSRAVNNLISNSIRYAKTTVSISSEIVADRVILKISDNGSGFKEDELPYIFDRFYKGKNGKFGLGLSISKNVIEKLNGRIYAYNTEDGAEFTVELPISNKINFA</sequence>
<keyword evidence="13 14" id="KW-0472">Membrane</keyword>
<evidence type="ECO:0000256" key="2">
    <source>
        <dbReference type="ARBA" id="ARBA00004651"/>
    </source>
</evidence>
<evidence type="ECO:0000256" key="5">
    <source>
        <dbReference type="ARBA" id="ARBA00022553"/>
    </source>
</evidence>
<dbReference type="GO" id="GO:0005886">
    <property type="term" value="C:plasma membrane"/>
    <property type="evidence" value="ECO:0007669"/>
    <property type="project" value="UniProtKB-SubCell"/>
</dbReference>
<evidence type="ECO:0000259" key="16">
    <source>
        <dbReference type="PROSITE" id="PS50885"/>
    </source>
</evidence>
<dbReference type="InterPro" id="IPR004358">
    <property type="entry name" value="Sig_transdc_His_kin-like_C"/>
</dbReference>
<dbReference type="InterPro" id="IPR036890">
    <property type="entry name" value="HATPase_C_sf"/>
</dbReference>
<dbReference type="Gene3D" id="6.10.340.10">
    <property type="match status" value="1"/>
</dbReference>
<evidence type="ECO:0000256" key="6">
    <source>
        <dbReference type="ARBA" id="ARBA00022679"/>
    </source>
</evidence>
<dbReference type="PANTHER" id="PTHR45528">
    <property type="entry name" value="SENSOR HISTIDINE KINASE CPXA"/>
    <property type="match status" value="1"/>
</dbReference>
<dbReference type="InterPro" id="IPR003660">
    <property type="entry name" value="HAMP_dom"/>
</dbReference>
<evidence type="ECO:0000256" key="9">
    <source>
        <dbReference type="ARBA" id="ARBA00022777"/>
    </source>
</evidence>
<evidence type="ECO:0000256" key="1">
    <source>
        <dbReference type="ARBA" id="ARBA00000085"/>
    </source>
</evidence>
<dbReference type="PROSITE" id="PS50109">
    <property type="entry name" value="HIS_KIN"/>
    <property type="match status" value="1"/>
</dbReference>
<dbReference type="Proteomes" id="UP000266301">
    <property type="component" value="Chromosome"/>
</dbReference>
<comment type="subcellular location">
    <subcellularLocation>
        <location evidence="2">Cell membrane</location>
        <topology evidence="2">Multi-pass membrane protein</topology>
    </subcellularLocation>
</comment>
<dbReference type="CDD" id="cd00082">
    <property type="entry name" value="HisKA"/>
    <property type="match status" value="1"/>
</dbReference>
<evidence type="ECO:0000256" key="7">
    <source>
        <dbReference type="ARBA" id="ARBA00022692"/>
    </source>
</evidence>
<dbReference type="CDD" id="cd00075">
    <property type="entry name" value="HATPase"/>
    <property type="match status" value="1"/>
</dbReference>
<dbReference type="EMBL" id="CP032416">
    <property type="protein sequence ID" value="AYD41427.1"/>
    <property type="molecule type" value="Genomic_DNA"/>
</dbReference>
<dbReference type="EC" id="2.7.13.3" evidence="3"/>
<gene>
    <name evidence="17" type="ORF">D4Z93_05450</name>
</gene>
<dbReference type="SMART" id="SM00387">
    <property type="entry name" value="HATPase_c"/>
    <property type="match status" value="1"/>
</dbReference>
<evidence type="ECO:0000256" key="3">
    <source>
        <dbReference type="ARBA" id="ARBA00012438"/>
    </source>
</evidence>
<keyword evidence="18" id="KW-1185">Reference proteome</keyword>
<feature type="transmembrane region" description="Helical" evidence="14">
    <location>
        <begin position="193"/>
        <end position="214"/>
    </location>
</feature>
<comment type="catalytic activity">
    <reaction evidence="1">
        <text>ATP + protein L-histidine = ADP + protein N-phospho-L-histidine.</text>
        <dbReference type="EC" id="2.7.13.3"/>
    </reaction>
</comment>
<evidence type="ECO:0000256" key="13">
    <source>
        <dbReference type="ARBA" id="ARBA00023136"/>
    </source>
</evidence>
<dbReference type="GO" id="GO:0005524">
    <property type="term" value="F:ATP binding"/>
    <property type="evidence" value="ECO:0007669"/>
    <property type="project" value="UniProtKB-KW"/>
</dbReference>
<dbReference type="GO" id="GO:0000155">
    <property type="term" value="F:phosphorelay sensor kinase activity"/>
    <property type="evidence" value="ECO:0007669"/>
    <property type="project" value="InterPro"/>
</dbReference>
<evidence type="ECO:0000259" key="15">
    <source>
        <dbReference type="PROSITE" id="PS50109"/>
    </source>
</evidence>
<dbReference type="InterPro" id="IPR050398">
    <property type="entry name" value="HssS/ArlS-like"/>
</dbReference>
<dbReference type="RefSeq" id="WP_119974241.1">
    <property type="nucleotide sequence ID" value="NZ_CP032416.1"/>
</dbReference>
<dbReference type="InterPro" id="IPR003661">
    <property type="entry name" value="HisK_dim/P_dom"/>
</dbReference>
<keyword evidence="11 14" id="KW-1133">Transmembrane helix</keyword>
<dbReference type="Pfam" id="PF02518">
    <property type="entry name" value="HATPase_c"/>
    <property type="match status" value="1"/>
</dbReference>
<evidence type="ECO:0000256" key="10">
    <source>
        <dbReference type="ARBA" id="ARBA00022840"/>
    </source>
</evidence>
<dbReference type="SUPFAM" id="SSF47384">
    <property type="entry name" value="Homodimeric domain of signal transducing histidine kinase"/>
    <property type="match status" value="1"/>
</dbReference>
<name>A0A386H6P0_9CLOT</name>
<dbReference type="OrthoDB" id="9780718at2"/>
<evidence type="ECO:0000256" key="4">
    <source>
        <dbReference type="ARBA" id="ARBA00022475"/>
    </source>
</evidence>
<evidence type="ECO:0000313" key="18">
    <source>
        <dbReference type="Proteomes" id="UP000266301"/>
    </source>
</evidence>
<dbReference type="FunFam" id="1.10.287.130:FF:000001">
    <property type="entry name" value="Two-component sensor histidine kinase"/>
    <property type="match status" value="1"/>
</dbReference>
<keyword evidence="7 14" id="KW-0812">Transmembrane</keyword>
<evidence type="ECO:0000313" key="17">
    <source>
        <dbReference type="EMBL" id="AYD41427.1"/>
    </source>
</evidence>
<keyword evidence="10" id="KW-0067">ATP-binding</keyword>
<dbReference type="SMART" id="SM00388">
    <property type="entry name" value="HisKA"/>
    <property type="match status" value="1"/>
</dbReference>
<dbReference type="Pfam" id="PF00512">
    <property type="entry name" value="HisKA"/>
    <property type="match status" value="1"/>
</dbReference>
<dbReference type="SUPFAM" id="SSF55874">
    <property type="entry name" value="ATPase domain of HSP90 chaperone/DNA topoisomerase II/histidine kinase"/>
    <property type="match status" value="1"/>
</dbReference>
<keyword evidence="12" id="KW-0902">Two-component regulatory system</keyword>
<dbReference type="PRINTS" id="PR00344">
    <property type="entry name" value="BCTRLSENSOR"/>
</dbReference>
<keyword evidence="8" id="KW-0547">Nucleotide-binding</keyword>
<keyword evidence="4" id="KW-1003">Cell membrane</keyword>
<accession>A0A386H6P0</accession>
<dbReference type="KEGG" id="cfer:D4Z93_05450"/>
<feature type="domain" description="Histidine kinase" evidence="15">
    <location>
        <begin position="277"/>
        <end position="482"/>
    </location>
</feature>
<evidence type="ECO:0000256" key="14">
    <source>
        <dbReference type="SAM" id="Phobius"/>
    </source>
</evidence>
<organism evidence="17 18">
    <name type="scientific">Clostridium fermenticellae</name>
    <dbReference type="NCBI Taxonomy" id="2068654"/>
    <lineage>
        <taxon>Bacteria</taxon>
        <taxon>Bacillati</taxon>
        <taxon>Bacillota</taxon>
        <taxon>Clostridia</taxon>
        <taxon>Eubacteriales</taxon>
        <taxon>Clostridiaceae</taxon>
        <taxon>Clostridium</taxon>
    </lineage>
</organism>
<keyword evidence="6" id="KW-0808">Transferase</keyword>
<dbReference type="InterPro" id="IPR005467">
    <property type="entry name" value="His_kinase_dom"/>
</dbReference>
<dbReference type="Gene3D" id="3.30.565.10">
    <property type="entry name" value="Histidine kinase-like ATPase, C-terminal domain"/>
    <property type="match status" value="1"/>
</dbReference>
<protein>
    <recommendedName>
        <fullName evidence="3">histidine kinase</fullName>
        <ecNumber evidence="3">2.7.13.3</ecNumber>
    </recommendedName>
</protein>
<feature type="domain" description="HAMP" evidence="16">
    <location>
        <begin position="226"/>
        <end position="269"/>
    </location>
</feature>
<dbReference type="InterPro" id="IPR003594">
    <property type="entry name" value="HATPase_dom"/>
</dbReference>
<keyword evidence="5" id="KW-0597">Phosphoprotein</keyword>
<evidence type="ECO:0000256" key="12">
    <source>
        <dbReference type="ARBA" id="ARBA00023012"/>
    </source>
</evidence>
<dbReference type="PROSITE" id="PS50885">
    <property type="entry name" value="HAMP"/>
    <property type="match status" value="1"/>
</dbReference>
<dbReference type="PANTHER" id="PTHR45528:SF1">
    <property type="entry name" value="SENSOR HISTIDINE KINASE CPXA"/>
    <property type="match status" value="1"/>
</dbReference>
<dbReference type="Gene3D" id="1.10.287.130">
    <property type="match status" value="1"/>
</dbReference>
<evidence type="ECO:0000256" key="8">
    <source>
        <dbReference type="ARBA" id="ARBA00022741"/>
    </source>
</evidence>
<keyword evidence="9 17" id="KW-0418">Kinase</keyword>
<proteinExistence type="predicted"/>
<dbReference type="AlphaFoldDB" id="A0A386H6P0"/>
<feature type="transmembrane region" description="Helical" evidence="14">
    <location>
        <begin position="15"/>
        <end position="37"/>
    </location>
</feature>